<dbReference type="AlphaFoldDB" id="A0A1X0AN50"/>
<reference evidence="1 2" key="1">
    <citation type="submission" date="2017-02" db="EMBL/GenBank/DDBJ databases">
        <title>The new phylogeny of genus Mycobacterium.</title>
        <authorList>
            <person name="Tortoli E."/>
            <person name="Trovato A."/>
            <person name="Cirillo D.M."/>
        </authorList>
    </citation>
    <scope>NUCLEOTIDE SEQUENCE [LARGE SCALE GENOMIC DNA]</scope>
    <source>
        <strain evidence="1 2">RW6</strain>
    </source>
</reference>
<protein>
    <recommendedName>
        <fullName evidence="3">DUF559 domain-containing protein</fullName>
    </recommendedName>
</protein>
<evidence type="ECO:0008006" key="3">
    <source>
        <dbReference type="Google" id="ProtNLM"/>
    </source>
</evidence>
<dbReference type="Proteomes" id="UP000192448">
    <property type="component" value="Unassembled WGS sequence"/>
</dbReference>
<organism evidence="1 2">
    <name type="scientific">Mycobacterium aquaticum</name>
    <dbReference type="NCBI Taxonomy" id="1927124"/>
    <lineage>
        <taxon>Bacteria</taxon>
        <taxon>Bacillati</taxon>
        <taxon>Actinomycetota</taxon>
        <taxon>Actinomycetes</taxon>
        <taxon>Mycobacteriales</taxon>
        <taxon>Mycobacteriaceae</taxon>
        <taxon>Mycobacterium</taxon>
    </lineage>
</organism>
<keyword evidence="2" id="KW-1185">Reference proteome</keyword>
<dbReference type="OrthoDB" id="3173471at2"/>
<name>A0A1X0AN50_9MYCO</name>
<dbReference type="RefSeq" id="WP_083166795.1">
    <property type="nucleotide sequence ID" value="NZ_MVHF01000031.1"/>
</dbReference>
<accession>A0A1X0AN50</accession>
<evidence type="ECO:0000313" key="2">
    <source>
        <dbReference type="Proteomes" id="UP000192448"/>
    </source>
</evidence>
<evidence type="ECO:0000313" key="1">
    <source>
        <dbReference type="EMBL" id="ORA31451.1"/>
    </source>
</evidence>
<dbReference type="EMBL" id="MVHF01000031">
    <property type="protein sequence ID" value="ORA31451.1"/>
    <property type="molecule type" value="Genomic_DNA"/>
</dbReference>
<gene>
    <name evidence="1" type="ORF">BST13_25330</name>
</gene>
<dbReference type="STRING" id="1927124.BST13_25330"/>
<proteinExistence type="predicted"/>
<sequence>MESPILGSEVLAARAMTRRVLANRYDAIYRDVYLPKGVELTAALRAEAAWLFSGRHATLAGLSAAAVYGTRWIDPAEPAEFYRRNGKPVPGILVHRDELLDDETRLFTGIPVTTPARTAFDLGRRRGRDEAVIRLDALAQATFVTAADVSPLVQRHPGARGLIQLREVLALMDGGAESPQETRTRLVLVDAGLPKPETQIVVPGDFGGRKHARIDMGYKQFKVGVEYEGAQQWTDPRVRANDIERYTELAALGWLIIRVGADLLDRRPWVLVARVCAALRAAGAEWPVIARILGDRVA</sequence>
<comment type="caution">
    <text evidence="1">The sequence shown here is derived from an EMBL/GenBank/DDBJ whole genome shotgun (WGS) entry which is preliminary data.</text>
</comment>